<sequence>MYITRQHREAEAHLKSARSLTPDVLERLNLQSLQSKDDGLLELQYRASVLGDAELHEIHTIRRKIGAEILRPALARQLATSKDGQESLSLKLDLEYRPFKLLRFIDEHRIGGDAERNAMQLHASIQDLYDRKFPKKT</sequence>
<keyword evidence="2" id="KW-1185">Reference proteome</keyword>
<protein>
    <submittedName>
        <fullName evidence="1">Uncharacterized protein</fullName>
    </submittedName>
</protein>
<organism evidence="1 2">
    <name type="scientific">Rhodotorula paludigena</name>
    <dbReference type="NCBI Taxonomy" id="86838"/>
    <lineage>
        <taxon>Eukaryota</taxon>
        <taxon>Fungi</taxon>
        <taxon>Dikarya</taxon>
        <taxon>Basidiomycota</taxon>
        <taxon>Pucciniomycotina</taxon>
        <taxon>Microbotryomycetes</taxon>
        <taxon>Sporidiobolales</taxon>
        <taxon>Sporidiobolaceae</taxon>
        <taxon>Rhodotorula</taxon>
    </lineage>
</organism>
<name>A0AAV5GZ92_9BASI</name>
<proteinExistence type="predicted"/>
<dbReference type="Proteomes" id="UP001342314">
    <property type="component" value="Unassembled WGS sequence"/>
</dbReference>
<gene>
    <name evidence="1" type="ORF">Rhopal_007386-T1</name>
</gene>
<evidence type="ECO:0000313" key="2">
    <source>
        <dbReference type="Proteomes" id="UP001342314"/>
    </source>
</evidence>
<accession>A0AAV5GZ92</accession>
<evidence type="ECO:0000313" key="1">
    <source>
        <dbReference type="EMBL" id="GJN94312.1"/>
    </source>
</evidence>
<comment type="caution">
    <text evidence="1">The sequence shown here is derived from an EMBL/GenBank/DDBJ whole genome shotgun (WGS) entry which is preliminary data.</text>
</comment>
<dbReference type="AlphaFoldDB" id="A0AAV5GZ92"/>
<reference evidence="1 2" key="1">
    <citation type="submission" date="2021-12" db="EMBL/GenBank/DDBJ databases">
        <title>High titer production of polyol ester of fatty acids by Rhodotorula paludigena BS15 towards product separation-free biomass refinery.</title>
        <authorList>
            <person name="Mano J."/>
            <person name="Ono H."/>
            <person name="Tanaka T."/>
            <person name="Naito K."/>
            <person name="Sushida H."/>
            <person name="Ike M."/>
            <person name="Tokuyasu K."/>
            <person name="Kitaoka M."/>
        </authorList>
    </citation>
    <scope>NUCLEOTIDE SEQUENCE [LARGE SCALE GENOMIC DNA]</scope>
    <source>
        <strain evidence="1 2">BS15</strain>
    </source>
</reference>
<dbReference type="EMBL" id="BQKY01000017">
    <property type="protein sequence ID" value="GJN94312.1"/>
    <property type="molecule type" value="Genomic_DNA"/>
</dbReference>